<dbReference type="InterPro" id="IPR047262">
    <property type="entry name" value="PRX-like1"/>
</dbReference>
<organism evidence="5 6">
    <name type="scientific">Arcicella aquatica</name>
    <dbReference type="NCBI Taxonomy" id="217141"/>
    <lineage>
        <taxon>Bacteria</taxon>
        <taxon>Pseudomonadati</taxon>
        <taxon>Bacteroidota</taxon>
        <taxon>Cytophagia</taxon>
        <taxon>Cytophagales</taxon>
        <taxon>Flectobacillaceae</taxon>
        <taxon>Arcicella</taxon>
    </lineage>
</organism>
<keyword evidence="2" id="KW-0201">Cytochrome c-type biogenesis</keyword>
<dbReference type="Pfam" id="PF00578">
    <property type="entry name" value="AhpC-TSA"/>
    <property type="match status" value="1"/>
</dbReference>
<name>A0ABU5QQ67_9BACT</name>
<dbReference type="RefSeq" id="WP_323250300.1">
    <property type="nucleotide sequence ID" value="NZ_JAYFUL010000022.1"/>
</dbReference>
<dbReference type="PROSITE" id="PS51352">
    <property type="entry name" value="THIOREDOXIN_2"/>
    <property type="match status" value="2"/>
</dbReference>
<dbReference type="InterPro" id="IPR013740">
    <property type="entry name" value="Redoxin"/>
</dbReference>
<evidence type="ECO:0000313" key="6">
    <source>
        <dbReference type="Proteomes" id="UP001304671"/>
    </source>
</evidence>
<accession>A0ABU5QQ67</accession>
<dbReference type="InterPro" id="IPR013766">
    <property type="entry name" value="Thioredoxin_domain"/>
</dbReference>
<dbReference type="PANTHER" id="PTHR43640">
    <property type="entry name" value="OS07G0260300 PROTEIN"/>
    <property type="match status" value="1"/>
</dbReference>
<sequence>MKRILSLSLLTICIALLGFKNIEEHPTLAIGAAAPNFNLKGTDGKMYTLNSFAKAKLLVVVFTCNHCPTAQSYEERIKKLVTDYQAKGVQVIAISPNDPVSVRLDEMGYTDLGDSYNDMKIRAKEHYFNFPYLYDGDTEVASKKYGPVATPHAFIFDQKRILRYSGRIDDVEKPTGMPKNHDTRKALDELLADKPVTVSRTKTFGCSIKWGGKRELAAQEKVDWAKEPVALESIDEAGIKSLLKNDSGKLRLINVWATWCGPCVAELPDFMTINRMFRQRDFELVTVSADKPDKKDKALATLKRLQASNKNYIFNSDDAYKLIELIDPKWQGALPYTLLIEPNGKVVYQKQGTINPQEMKRIIVDNPSVGRYY</sequence>
<dbReference type="Gene3D" id="3.40.30.10">
    <property type="entry name" value="Glutaredoxin"/>
    <property type="match status" value="2"/>
</dbReference>
<evidence type="ECO:0000259" key="4">
    <source>
        <dbReference type="PROSITE" id="PS51352"/>
    </source>
</evidence>
<dbReference type="CDD" id="cd02966">
    <property type="entry name" value="TlpA_like_family"/>
    <property type="match status" value="1"/>
</dbReference>
<evidence type="ECO:0000256" key="2">
    <source>
        <dbReference type="ARBA" id="ARBA00022748"/>
    </source>
</evidence>
<dbReference type="Pfam" id="PF08534">
    <property type="entry name" value="Redoxin"/>
    <property type="match status" value="1"/>
</dbReference>
<dbReference type="SUPFAM" id="SSF52833">
    <property type="entry name" value="Thioredoxin-like"/>
    <property type="match status" value="2"/>
</dbReference>
<protein>
    <submittedName>
        <fullName evidence="5">Redoxin domain-containing protein</fullName>
    </submittedName>
</protein>
<proteinExistence type="predicted"/>
<comment type="caution">
    <text evidence="5">The sequence shown here is derived from an EMBL/GenBank/DDBJ whole genome shotgun (WGS) entry which is preliminary data.</text>
</comment>
<dbReference type="InterPro" id="IPR017937">
    <property type="entry name" value="Thioredoxin_CS"/>
</dbReference>
<evidence type="ECO:0000256" key="3">
    <source>
        <dbReference type="ARBA" id="ARBA00023284"/>
    </source>
</evidence>
<keyword evidence="6" id="KW-1185">Reference proteome</keyword>
<gene>
    <name evidence="5" type="ORF">VB264_13865</name>
</gene>
<dbReference type="PANTHER" id="PTHR43640:SF1">
    <property type="entry name" value="THIOREDOXIN-DEPENDENT PEROXIREDOXIN"/>
    <property type="match status" value="1"/>
</dbReference>
<dbReference type="CDD" id="cd02969">
    <property type="entry name" value="PRX_like1"/>
    <property type="match status" value="1"/>
</dbReference>
<dbReference type="InterPro" id="IPR036249">
    <property type="entry name" value="Thioredoxin-like_sf"/>
</dbReference>
<dbReference type="EMBL" id="JAYFUL010000022">
    <property type="protein sequence ID" value="MEA5258879.1"/>
    <property type="molecule type" value="Genomic_DNA"/>
</dbReference>
<dbReference type="Proteomes" id="UP001304671">
    <property type="component" value="Unassembled WGS sequence"/>
</dbReference>
<feature type="domain" description="Thioredoxin" evidence="4">
    <location>
        <begin position="28"/>
        <end position="192"/>
    </location>
</feature>
<dbReference type="PROSITE" id="PS00194">
    <property type="entry name" value="THIOREDOXIN_1"/>
    <property type="match status" value="1"/>
</dbReference>
<evidence type="ECO:0000313" key="5">
    <source>
        <dbReference type="EMBL" id="MEA5258879.1"/>
    </source>
</evidence>
<keyword evidence="3" id="KW-0676">Redox-active center</keyword>
<evidence type="ECO:0000256" key="1">
    <source>
        <dbReference type="ARBA" id="ARBA00004196"/>
    </source>
</evidence>
<comment type="subcellular location">
    <subcellularLocation>
        <location evidence="1">Cell envelope</location>
    </subcellularLocation>
</comment>
<feature type="domain" description="Thioredoxin" evidence="4">
    <location>
        <begin position="208"/>
        <end position="368"/>
    </location>
</feature>
<reference evidence="5 6" key="1">
    <citation type="submission" date="2023-12" db="EMBL/GenBank/DDBJ databases">
        <title>Novel species of the genus Arcicella isolated from rivers.</title>
        <authorList>
            <person name="Lu H."/>
        </authorList>
    </citation>
    <scope>NUCLEOTIDE SEQUENCE [LARGE SCALE GENOMIC DNA]</scope>
    <source>
        <strain evidence="5 6">LMG 21963</strain>
    </source>
</reference>
<dbReference type="InterPro" id="IPR000866">
    <property type="entry name" value="AhpC/TSA"/>
</dbReference>